<dbReference type="EMBL" id="MLJW01000335">
    <property type="protein sequence ID" value="OIQ89294.1"/>
    <property type="molecule type" value="Genomic_DNA"/>
</dbReference>
<feature type="transmembrane region" description="Helical" evidence="1">
    <location>
        <begin position="55"/>
        <end position="73"/>
    </location>
</feature>
<protein>
    <recommendedName>
        <fullName evidence="3">O-antigen ligase</fullName>
    </recommendedName>
</protein>
<feature type="transmembrane region" description="Helical" evidence="1">
    <location>
        <begin position="247"/>
        <end position="265"/>
    </location>
</feature>
<feature type="transmembrane region" description="Helical" evidence="1">
    <location>
        <begin position="207"/>
        <end position="235"/>
    </location>
</feature>
<feature type="transmembrane region" description="Helical" evidence="1">
    <location>
        <begin position="15"/>
        <end position="34"/>
    </location>
</feature>
<reference evidence="2" key="1">
    <citation type="submission" date="2016-10" db="EMBL/GenBank/DDBJ databases">
        <title>Sequence of Gallionella enrichment culture.</title>
        <authorList>
            <person name="Poehlein A."/>
            <person name="Muehling M."/>
            <person name="Daniel R."/>
        </authorList>
    </citation>
    <scope>NUCLEOTIDE SEQUENCE</scope>
</reference>
<evidence type="ECO:0000313" key="2">
    <source>
        <dbReference type="EMBL" id="OIQ89294.1"/>
    </source>
</evidence>
<dbReference type="AlphaFoldDB" id="A0A1J5R017"/>
<feature type="transmembrane region" description="Helical" evidence="1">
    <location>
        <begin position="330"/>
        <end position="354"/>
    </location>
</feature>
<gene>
    <name evidence="2" type="ORF">GALL_288020</name>
</gene>
<feature type="transmembrane region" description="Helical" evidence="1">
    <location>
        <begin position="79"/>
        <end position="100"/>
    </location>
</feature>
<name>A0A1J5R017_9ZZZZ</name>
<evidence type="ECO:0008006" key="3">
    <source>
        <dbReference type="Google" id="ProtNLM"/>
    </source>
</evidence>
<feature type="transmembrane region" description="Helical" evidence="1">
    <location>
        <begin position="366"/>
        <end position="384"/>
    </location>
</feature>
<keyword evidence="1" id="KW-0812">Transmembrane</keyword>
<feature type="transmembrane region" description="Helical" evidence="1">
    <location>
        <begin position="182"/>
        <end position="201"/>
    </location>
</feature>
<keyword evidence="1" id="KW-1133">Transmembrane helix</keyword>
<accession>A0A1J5R017</accession>
<keyword evidence="1" id="KW-0472">Membrane</keyword>
<feature type="transmembrane region" description="Helical" evidence="1">
    <location>
        <begin position="112"/>
        <end position="134"/>
    </location>
</feature>
<organism evidence="2">
    <name type="scientific">mine drainage metagenome</name>
    <dbReference type="NCBI Taxonomy" id="410659"/>
    <lineage>
        <taxon>unclassified sequences</taxon>
        <taxon>metagenomes</taxon>
        <taxon>ecological metagenomes</taxon>
    </lineage>
</organism>
<comment type="caution">
    <text evidence="2">The sequence shown here is derived from an EMBL/GenBank/DDBJ whole genome shotgun (WGS) entry which is preliminary data.</text>
</comment>
<evidence type="ECO:0000256" key="1">
    <source>
        <dbReference type="SAM" id="Phobius"/>
    </source>
</evidence>
<sequence>MITLSWGLHPWNLSWIFPLGMRIIFSVAFVFFIAQIYVHRIPTNNFQIGGWIKNLLFLLCAFLVVELVITLYNNPSAEGLFWFVRFSIKYIYLILLILFLNEESTAISFDIYSNIAVGLVLLSSITLFCIYVGLLNIDSAYCDVSQGGVETKRWMPLTVSGFDGFATALPKYLPSLYRMQSFSYEPGGFALAVLPALYWFVYVRKYFIRAAVIMFGIIASWSLGALLAIVGGLIFAFWNRAVARSSLVVLAFGLAIYVVSHAVIIKVATQDKVAIQDILAGDRRESGKARIEEIKQISNFLRANPNGLGIHNKSAVETYSVGYFQVFQEVGILGGLLYLSIICVLGGLAIRAVLGKCISQSRAQSTMGVALGVSVLTSLFFGLQRERPDTGYWEMWIYASFVVWYLSNGKEEQQTFFQKTLPK</sequence>
<proteinExistence type="predicted"/>